<feature type="transmembrane region" description="Helical" evidence="1">
    <location>
        <begin position="169"/>
        <end position="187"/>
    </location>
</feature>
<evidence type="ECO:0000313" key="2">
    <source>
        <dbReference type="EMBL" id="SNR42312.1"/>
    </source>
</evidence>
<dbReference type="EMBL" id="FZNR01000002">
    <property type="protein sequence ID" value="SNR42312.1"/>
    <property type="molecule type" value="Genomic_DNA"/>
</dbReference>
<reference evidence="2 3" key="1">
    <citation type="submission" date="2017-06" db="EMBL/GenBank/DDBJ databases">
        <authorList>
            <person name="Kim H.J."/>
            <person name="Triplett B.A."/>
        </authorList>
    </citation>
    <scope>NUCLEOTIDE SEQUENCE [LARGE SCALE GENOMIC DNA]</scope>
    <source>
        <strain evidence="2 3">DSM 43151</strain>
    </source>
</reference>
<keyword evidence="1" id="KW-0812">Transmembrane</keyword>
<accession>A0A238W6Z3</accession>
<proteinExistence type="predicted"/>
<name>A0A238W6Z3_9ACTN</name>
<keyword evidence="3" id="KW-1185">Reference proteome</keyword>
<keyword evidence="1" id="KW-1133">Transmembrane helix</keyword>
<feature type="transmembrane region" description="Helical" evidence="1">
    <location>
        <begin position="111"/>
        <end position="131"/>
    </location>
</feature>
<evidence type="ECO:0000256" key="1">
    <source>
        <dbReference type="SAM" id="Phobius"/>
    </source>
</evidence>
<dbReference type="OrthoDB" id="3243307at2"/>
<sequence>MLAYLDESYSLDWYCVAAMLRDGPGVKAIASALDAVVVKAAKRIPWPGPEHTTAPLAAGPKAGSETSRFLHTRFVATTEDANAVRAGLSSGGWWRASRIPKAGGFEDDRTVGALVFVLGVWAVSGVVFLRIGDQGGRGRERDWRFVPVLAVGFAVPLGAAYGLADWSGFTSLLVAGVAAFAVLSWLFRPARA</sequence>
<keyword evidence="1" id="KW-0472">Membrane</keyword>
<feature type="transmembrane region" description="Helical" evidence="1">
    <location>
        <begin position="143"/>
        <end position="163"/>
    </location>
</feature>
<dbReference type="RefSeq" id="WP_143232226.1">
    <property type="nucleotide sequence ID" value="NZ_BOMU01000030.1"/>
</dbReference>
<evidence type="ECO:0000313" key="3">
    <source>
        <dbReference type="Proteomes" id="UP000198415"/>
    </source>
</evidence>
<organism evidence="2 3">
    <name type="scientific">Actinoplanes regularis</name>
    <dbReference type="NCBI Taxonomy" id="52697"/>
    <lineage>
        <taxon>Bacteria</taxon>
        <taxon>Bacillati</taxon>
        <taxon>Actinomycetota</taxon>
        <taxon>Actinomycetes</taxon>
        <taxon>Micromonosporales</taxon>
        <taxon>Micromonosporaceae</taxon>
        <taxon>Actinoplanes</taxon>
    </lineage>
</organism>
<gene>
    <name evidence="2" type="ORF">SAMN06264365_102223</name>
</gene>
<protein>
    <submittedName>
        <fullName evidence="2">Uncharacterized protein</fullName>
    </submittedName>
</protein>
<dbReference type="AlphaFoldDB" id="A0A238W6Z3"/>
<dbReference type="Proteomes" id="UP000198415">
    <property type="component" value="Unassembled WGS sequence"/>
</dbReference>